<comment type="caution">
    <text evidence="1">The sequence shown here is derived from an EMBL/GenBank/DDBJ whole genome shotgun (WGS) entry which is preliminary data.</text>
</comment>
<gene>
    <name evidence="1" type="ORF">Prum_044970</name>
</gene>
<evidence type="ECO:0008006" key="3">
    <source>
        <dbReference type="Google" id="ProtNLM"/>
    </source>
</evidence>
<accession>A0A6V8LDW5</accession>
<evidence type="ECO:0000313" key="2">
    <source>
        <dbReference type="Proteomes" id="UP000482960"/>
    </source>
</evidence>
<organism evidence="1 2">
    <name type="scientific">Phytohabitans rumicis</name>
    <dbReference type="NCBI Taxonomy" id="1076125"/>
    <lineage>
        <taxon>Bacteria</taxon>
        <taxon>Bacillati</taxon>
        <taxon>Actinomycetota</taxon>
        <taxon>Actinomycetes</taxon>
        <taxon>Micromonosporales</taxon>
        <taxon>Micromonosporaceae</taxon>
    </lineage>
</organism>
<name>A0A6V8LDW5_9ACTN</name>
<keyword evidence="2" id="KW-1185">Reference proteome</keyword>
<dbReference type="Proteomes" id="UP000482960">
    <property type="component" value="Unassembled WGS sequence"/>
</dbReference>
<proteinExistence type="predicted"/>
<protein>
    <recommendedName>
        <fullName evidence="3">SnoaL-like domain-containing protein</fullName>
    </recommendedName>
</protein>
<sequence length="123" mass="13901">MALVAYRDATEPDRSAPDVAVDNYLRAYLVERNDTRAGLYTCGGADLAEIRAFRRDIEARESQHAINVQISWGSLTMETSGRRSTVSVEIRRTISDGSESDRQLWRFDAEDDDGWRVCSARRG</sequence>
<reference evidence="1 2" key="2">
    <citation type="submission" date="2020-03" db="EMBL/GenBank/DDBJ databases">
        <authorList>
            <person name="Ichikawa N."/>
            <person name="Kimura A."/>
            <person name="Kitahashi Y."/>
            <person name="Uohara A."/>
        </authorList>
    </citation>
    <scope>NUCLEOTIDE SEQUENCE [LARGE SCALE GENOMIC DNA]</scope>
    <source>
        <strain evidence="1 2">NBRC 108638</strain>
    </source>
</reference>
<dbReference type="EMBL" id="BLPG01000001">
    <property type="protein sequence ID" value="GFJ90855.1"/>
    <property type="molecule type" value="Genomic_DNA"/>
</dbReference>
<evidence type="ECO:0000313" key="1">
    <source>
        <dbReference type="EMBL" id="GFJ90855.1"/>
    </source>
</evidence>
<dbReference type="AlphaFoldDB" id="A0A6V8LDW5"/>
<reference evidence="1 2" key="1">
    <citation type="submission" date="2020-03" db="EMBL/GenBank/DDBJ databases">
        <title>Whole genome shotgun sequence of Phytohabitans rumicis NBRC 108638.</title>
        <authorList>
            <person name="Komaki H."/>
            <person name="Tamura T."/>
        </authorList>
    </citation>
    <scope>NUCLEOTIDE SEQUENCE [LARGE SCALE GENOMIC DNA]</scope>
    <source>
        <strain evidence="1 2">NBRC 108638</strain>
    </source>
</reference>